<dbReference type="InterPro" id="IPR016047">
    <property type="entry name" value="M23ase_b-sheet_dom"/>
</dbReference>
<evidence type="ECO:0000313" key="2">
    <source>
        <dbReference type="EMBL" id="MFC4767172.1"/>
    </source>
</evidence>
<evidence type="ECO:0000259" key="1">
    <source>
        <dbReference type="Pfam" id="PF01551"/>
    </source>
</evidence>
<reference evidence="3" key="1">
    <citation type="journal article" date="2019" name="Int. J. Syst. Evol. Microbiol.">
        <title>The Global Catalogue of Microorganisms (GCM) 10K type strain sequencing project: providing services to taxonomists for standard genome sequencing and annotation.</title>
        <authorList>
            <consortium name="The Broad Institute Genomics Platform"/>
            <consortium name="The Broad Institute Genome Sequencing Center for Infectious Disease"/>
            <person name="Wu L."/>
            <person name="Ma J."/>
        </authorList>
    </citation>
    <scope>NUCLEOTIDE SEQUENCE [LARGE SCALE GENOMIC DNA]</scope>
    <source>
        <strain evidence="3">WYCCWR 12678</strain>
    </source>
</reference>
<evidence type="ECO:0000313" key="3">
    <source>
        <dbReference type="Proteomes" id="UP001596002"/>
    </source>
</evidence>
<dbReference type="Proteomes" id="UP001596002">
    <property type="component" value="Unassembled WGS sequence"/>
</dbReference>
<protein>
    <submittedName>
        <fullName evidence="2">M23 family metallopeptidase</fullName>
    </submittedName>
</protein>
<organism evidence="2 3">
    <name type="scientific">Effusibacillus consociatus</name>
    <dbReference type="NCBI Taxonomy" id="1117041"/>
    <lineage>
        <taxon>Bacteria</taxon>
        <taxon>Bacillati</taxon>
        <taxon>Bacillota</taxon>
        <taxon>Bacilli</taxon>
        <taxon>Bacillales</taxon>
        <taxon>Alicyclobacillaceae</taxon>
        <taxon>Effusibacillus</taxon>
    </lineage>
</organism>
<dbReference type="Gene3D" id="2.70.70.10">
    <property type="entry name" value="Glucose Permease (Domain IIA)"/>
    <property type="match status" value="1"/>
</dbReference>
<dbReference type="EMBL" id="JBHSHC010000050">
    <property type="protein sequence ID" value="MFC4767172.1"/>
    <property type="molecule type" value="Genomic_DNA"/>
</dbReference>
<dbReference type="SUPFAM" id="SSF53955">
    <property type="entry name" value="Lysozyme-like"/>
    <property type="match status" value="1"/>
</dbReference>
<gene>
    <name evidence="2" type="ORF">ACFO8Q_07315</name>
</gene>
<dbReference type="RefSeq" id="WP_380025090.1">
    <property type="nucleotide sequence ID" value="NZ_JBHSHC010000050.1"/>
</dbReference>
<dbReference type="PANTHER" id="PTHR21666:SF270">
    <property type="entry name" value="MUREIN HYDROLASE ACTIVATOR ENVC"/>
    <property type="match status" value="1"/>
</dbReference>
<dbReference type="InterPro" id="IPR011055">
    <property type="entry name" value="Dup_hybrid_motif"/>
</dbReference>
<dbReference type="InterPro" id="IPR023346">
    <property type="entry name" value="Lysozyme-like_dom_sf"/>
</dbReference>
<dbReference type="CDD" id="cd12797">
    <property type="entry name" value="M23_peptidase"/>
    <property type="match status" value="1"/>
</dbReference>
<dbReference type="PANTHER" id="PTHR21666">
    <property type="entry name" value="PEPTIDASE-RELATED"/>
    <property type="match status" value="1"/>
</dbReference>
<accession>A0ABV9Q3C1</accession>
<dbReference type="Pfam" id="PF01551">
    <property type="entry name" value="Peptidase_M23"/>
    <property type="match status" value="1"/>
</dbReference>
<keyword evidence="3" id="KW-1185">Reference proteome</keyword>
<dbReference type="InterPro" id="IPR050570">
    <property type="entry name" value="Cell_wall_metabolism_enzyme"/>
</dbReference>
<comment type="caution">
    <text evidence="2">The sequence shown here is derived from an EMBL/GenBank/DDBJ whole genome shotgun (WGS) entry which is preliminary data.</text>
</comment>
<sequence>MKRKWLWGLIGSLGVSGMLTVFLVFAITAALLGAVVSSDSGYAKEPNQEGEVPTALLSIYFQAEAKYGVPWSLLAALSKVTTGFGQHPGEELDRIGWIPFSHEQWTLYGIDGDNDNRVDPNNPWDAIDTAAHFLSLDDPKNIETSLRRYRDADSFVQEVLHWTKVYQSLIPSSKEWIWPLPGFHDISSGFGRRTDPLTGKQDFHKGIDLPAPIGTPVLAVRDGTVVQVLAERDSGGYGNLIVIQHSGGVTSWYAHLSAAFVTPGTRVHRGEQIGAVGSTGRSTGSHLHLEIRVGGKPVDPLSMVRQPNRSRK</sequence>
<feature type="domain" description="M23ase beta-sheet core" evidence="1">
    <location>
        <begin position="203"/>
        <end position="300"/>
    </location>
</feature>
<dbReference type="SUPFAM" id="SSF51261">
    <property type="entry name" value="Duplicated hybrid motif"/>
    <property type="match status" value="1"/>
</dbReference>
<proteinExistence type="predicted"/>
<name>A0ABV9Q3C1_9BACL</name>